<protein>
    <submittedName>
        <fullName evidence="7">Cobalt ECF transporter T component CbiQ</fullName>
    </submittedName>
</protein>
<dbReference type="CDD" id="cd16914">
    <property type="entry name" value="EcfT"/>
    <property type="match status" value="1"/>
</dbReference>
<dbReference type="AlphaFoldDB" id="A0AA42DLQ3"/>
<dbReference type="Proteomes" id="UP001169242">
    <property type="component" value="Unassembled WGS sequence"/>
</dbReference>
<dbReference type="InterPro" id="IPR051611">
    <property type="entry name" value="ECF_transporter_component"/>
</dbReference>
<keyword evidence="3 6" id="KW-0812">Transmembrane</keyword>
<feature type="transmembrane region" description="Helical" evidence="6">
    <location>
        <begin position="249"/>
        <end position="265"/>
    </location>
</feature>
<dbReference type="RefSeq" id="WP_271011860.1">
    <property type="nucleotide sequence ID" value="NZ_JAQIFT010000036.1"/>
</dbReference>
<keyword evidence="8" id="KW-1185">Reference proteome</keyword>
<reference evidence="7" key="1">
    <citation type="journal article" date="2023" name="Int. J. Syst. Evol. Microbiol.">
        <title>&lt;i&gt;Holtiella tumoricola&lt;/i&gt; gen. nov. sp. nov., isolated from a human clinical sample.</title>
        <authorList>
            <person name="Allen-Vercoe E."/>
            <person name="Daigneault M.C."/>
            <person name="Vancuren S.J."/>
            <person name="Cochrane K."/>
            <person name="O'Neal L.L."/>
            <person name="Sankaranarayanan K."/>
            <person name="Lawson P.A."/>
        </authorList>
    </citation>
    <scope>NUCLEOTIDE SEQUENCE</scope>
    <source>
        <strain evidence="7">CC70A</strain>
    </source>
</reference>
<organism evidence="7 8">
    <name type="scientific">Holtiella tumoricola</name>
    <dbReference type="NCBI Taxonomy" id="3018743"/>
    <lineage>
        <taxon>Bacteria</taxon>
        <taxon>Bacillati</taxon>
        <taxon>Bacillota</taxon>
        <taxon>Clostridia</taxon>
        <taxon>Lachnospirales</taxon>
        <taxon>Cellulosilyticaceae</taxon>
        <taxon>Holtiella</taxon>
    </lineage>
</organism>
<feature type="transmembrane region" description="Helical" evidence="6">
    <location>
        <begin position="118"/>
        <end position="144"/>
    </location>
</feature>
<comment type="subcellular location">
    <subcellularLocation>
        <location evidence="1">Cell membrane</location>
        <topology evidence="1">Multi-pass membrane protein</topology>
    </subcellularLocation>
</comment>
<dbReference type="EMBL" id="JAQIFT010000036">
    <property type="protein sequence ID" value="MDA3731475.1"/>
    <property type="molecule type" value="Genomic_DNA"/>
</dbReference>
<evidence type="ECO:0000313" key="7">
    <source>
        <dbReference type="EMBL" id="MDA3731475.1"/>
    </source>
</evidence>
<evidence type="ECO:0000256" key="1">
    <source>
        <dbReference type="ARBA" id="ARBA00004651"/>
    </source>
</evidence>
<dbReference type="Pfam" id="PF02361">
    <property type="entry name" value="CbiQ"/>
    <property type="match status" value="1"/>
</dbReference>
<dbReference type="InterPro" id="IPR012809">
    <property type="entry name" value="ECF_CbiQ"/>
</dbReference>
<accession>A0AA42DLQ3</accession>
<feature type="transmembrane region" description="Helical" evidence="6">
    <location>
        <begin position="64"/>
        <end position="83"/>
    </location>
</feature>
<dbReference type="PANTHER" id="PTHR34857:SF2">
    <property type="entry name" value="SLL0384 PROTEIN"/>
    <property type="match status" value="1"/>
</dbReference>
<evidence type="ECO:0000256" key="5">
    <source>
        <dbReference type="ARBA" id="ARBA00023136"/>
    </source>
</evidence>
<evidence type="ECO:0000256" key="4">
    <source>
        <dbReference type="ARBA" id="ARBA00022989"/>
    </source>
</evidence>
<evidence type="ECO:0000313" key="8">
    <source>
        <dbReference type="Proteomes" id="UP001169242"/>
    </source>
</evidence>
<gene>
    <name evidence="7" type="primary">cbiQ</name>
    <name evidence="7" type="ORF">PBV87_08295</name>
</gene>
<dbReference type="InterPro" id="IPR003339">
    <property type="entry name" value="ABC/ECF_trnsptr_transmembrane"/>
</dbReference>
<comment type="caution">
    <text evidence="7">The sequence shown here is derived from an EMBL/GenBank/DDBJ whole genome shotgun (WGS) entry which is preliminary data.</text>
</comment>
<sequence>MSLQDEKEKSMSKLESALQELYRMDRLTHRNHWMNQLHPVVKLIVTIGYMISVVSTPKYDLVRLIYFMSYPVVMFALSQLSLWKAIKRMKLVFPFLLIMGIFNPFFERQPIGQVGHIVITLGMVSMLTLMLEGLLCILASYLLIATTSIEAIGYGLYRLKVPSIIVTQFLMTYRYINVLLKEMKCMSESYAMRAPRQKGIHFRVWGVFCGQLLIQTIDRAEQVYESMTLRGYQGQYDPIEERHYSKRDVLYLVVCLSVFFILWRMT</sequence>
<dbReference type="PANTHER" id="PTHR34857">
    <property type="entry name" value="SLL0384 PROTEIN"/>
    <property type="match status" value="1"/>
</dbReference>
<dbReference type="GO" id="GO:0006824">
    <property type="term" value="P:cobalt ion transport"/>
    <property type="evidence" value="ECO:0007669"/>
    <property type="project" value="InterPro"/>
</dbReference>
<feature type="transmembrane region" description="Helical" evidence="6">
    <location>
        <begin position="89"/>
        <end position="106"/>
    </location>
</feature>
<proteinExistence type="predicted"/>
<evidence type="ECO:0000256" key="6">
    <source>
        <dbReference type="SAM" id="Phobius"/>
    </source>
</evidence>
<keyword evidence="4 6" id="KW-1133">Transmembrane helix</keyword>
<evidence type="ECO:0000256" key="2">
    <source>
        <dbReference type="ARBA" id="ARBA00022475"/>
    </source>
</evidence>
<keyword evidence="2" id="KW-1003">Cell membrane</keyword>
<dbReference type="GO" id="GO:0043190">
    <property type="term" value="C:ATP-binding cassette (ABC) transporter complex"/>
    <property type="evidence" value="ECO:0007669"/>
    <property type="project" value="InterPro"/>
</dbReference>
<evidence type="ECO:0000256" key="3">
    <source>
        <dbReference type="ARBA" id="ARBA00022692"/>
    </source>
</evidence>
<feature type="transmembrane region" description="Helical" evidence="6">
    <location>
        <begin position="33"/>
        <end position="52"/>
    </location>
</feature>
<name>A0AA42DLQ3_9FIRM</name>
<keyword evidence="5 6" id="KW-0472">Membrane</keyword>
<dbReference type="NCBIfam" id="TIGR02454">
    <property type="entry name" value="ECF_T_CbiQ"/>
    <property type="match status" value="1"/>
</dbReference>